<dbReference type="EMBL" id="FNYC01000005">
    <property type="protein sequence ID" value="SEJ18361.1"/>
    <property type="molecule type" value="Genomic_DNA"/>
</dbReference>
<reference evidence="2 3" key="1">
    <citation type="submission" date="2016-10" db="EMBL/GenBank/DDBJ databases">
        <authorList>
            <person name="de Groot N.N."/>
        </authorList>
    </citation>
    <scope>NUCLEOTIDE SEQUENCE [LARGE SCALE GENOMIC DNA]</scope>
    <source>
        <strain evidence="2 3">DSM 26515</strain>
    </source>
</reference>
<sequence>MNNAPLRRTLDQDICVHIFTASAAMVGVCITVIGLLRVVITLRRADLIGDDLLAINAMLYLVTCLLSYWALRTRNQQRNHTLERISDTLFLLALTLTTLNAGFITWAMSVT</sequence>
<feature type="transmembrane region" description="Helical" evidence="1">
    <location>
        <begin position="52"/>
        <end position="69"/>
    </location>
</feature>
<dbReference type="RefSeq" id="WP_091337700.1">
    <property type="nucleotide sequence ID" value="NZ_FNYC01000005.1"/>
</dbReference>
<keyword evidence="1" id="KW-0812">Transmembrane</keyword>
<gene>
    <name evidence="2" type="ORF">SAMN04487997_2660</name>
</gene>
<keyword evidence="1" id="KW-0472">Membrane</keyword>
<name>A0A1H6WMW1_9GAMM</name>
<feature type="transmembrane region" description="Helical" evidence="1">
    <location>
        <begin position="89"/>
        <end position="108"/>
    </location>
</feature>
<dbReference type="AlphaFoldDB" id="A0A1H6WMW1"/>
<keyword evidence="1" id="KW-1133">Transmembrane helix</keyword>
<protein>
    <submittedName>
        <fullName evidence="2">Uncharacterized protein</fullName>
    </submittedName>
</protein>
<evidence type="ECO:0000256" key="1">
    <source>
        <dbReference type="SAM" id="Phobius"/>
    </source>
</evidence>
<accession>A0A1H6WMW1</accession>
<dbReference type="OrthoDB" id="8563419at2"/>
<dbReference type="STRING" id="529704.SAMN02927913_2637"/>
<proteinExistence type="predicted"/>
<organism evidence="2 3">
    <name type="scientific">Frateuria terrea</name>
    <dbReference type="NCBI Taxonomy" id="529704"/>
    <lineage>
        <taxon>Bacteria</taxon>
        <taxon>Pseudomonadati</taxon>
        <taxon>Pseudomonadota</taxon>
        <taxon>Gammaproteobacteria</taxon>
        <taxon>Lysobacterales</taxon>
        <taxon>Rhodanobacteraceae</taxon>
        <taxon>Frateuria</taxon>
    </lineage>
</organism>
<evidence type="ECO:0000313" key="2">
    <source>
        <dbReference type="EMBL" id="SEJ18361.1"/>
    </source>
</evidence>
<feature type="transmembrane region" description="Helical" evidence="1">
    <location>
        <begin position="14"/>
        <end position="40"/>
    </location>
</feature>
<keyword evidence="3" id="KW-1185">Reference proteome</keyword>
<evidence type="ECO:0000313" key="3">
    <source>
        <dbReference type="Proteomes" id="UP000199420"/>
    </source>
</evidence>
<dbReference type="Proteomes" id="UP000199420">
    <property type="component" value="Unassembled WGS sequence"/>
</dbReference>